<evidence type="ECO:0000313" key="1">
    <source>
        <dbReference type="EMBL" id="PQJ80443.1"/>
    </source>
</evidence>
<dbReference type="InterPro" id="IPR011250">
    <property type="entry name" value="OMP/PagP_B-barrel"/>
</dbReference>
<gene>
    <name evidence="1" type="ORF">BTO18_15245</name>
</gene>
<accession>A0A2S7WS78</accession>
<name>A0A2S7WS78_9FLAO</name>
<organism evidence="1 2">
    <name type="scientific">Polaribacter porphyrae</name>
    <dbReference type="NCBI Taxonomy" id="1137780"/>
    <lineage>
        <taxon>Bacteria</taxon>
        <taxon>Pseudomonadati</taxon>
        <taxon>Bacteroidota</taxon>
        <taxon>Flavobacteriia</taxon>
        <taxon>Flavobacteriales</taxon>
        <taxon>Flavobacteriaceae</taxon>
    </lineage>
</organism>
<dbReference type="SUPFAM" id="SSF56925">
    <property type="entry name" value="OMPA-like"/>
    <property type="match status" value="1"/>
</dbReference>
<evidence type="ECO:0008006" key="3">
    <source>
        <dbReference type="Google" id="ProtNLM"/>
    </source>
</evidence>
<dbReference type="AlphaFoldDB" id="A0A2S7WS78"/>
<keyword evidence="2" id="KW-1185">Reference proteome</keyword>
<comment type="caution">
    <text evidence="1">The sequence shown here is derived from an EMBL/GenBank/DDBJ whole genome shotgun (WGS) entry which is preliminary data.</text>
</comment>
<sequence length="164" mass="18644">MSAQNPDSKWTLGAHIGSVIYSDLDGKNLGGAYIDQIPRFTLSRYMFSNITFEGAIGTTLLDNQKYTTFDGIAKYDFGKSFDNVVPYILIGGSFIKGTKLTTTLNLGAGNTFWIFPNYGLNIQVMYKYSDPRYTSQFSHLYPTIGIVYSFKSRNMNRRLWHMNH</sequence>
<reference evidence="1 2" key="1">
    <citation type="submission" date="2016-12" db="EMBL/GenBank/DDBJ databases">
        <title>Trade-off between light-utilization and light-protection in marine flavobacteria.</title>
        <authorList>
            <person name="Kumagai Y."/>
            <person name="Yoshizawa S."/>
            <person name="Kogure K."/>
            <person name="Iwasaki W."/>
        </authorList>
    </citation>
    <scope>NUCLEOTIDE SEQUENCE [LARGE SCALE GENOMIC DNA]</scope>
    <source>
        <strain evidence="1 2">NBRC 108759</strain>
    </source>
</reference>
<proteinExistence type="predicted"/>
<dbReference type="Proteomes" id="UP000238882">
    <property type="component" value="Unassembled WGS sequence"/>
</dbReference>
<evidence type="ECO:0000313" key="2">
    <source>
        <dbReference type="Proteomes" id="UP000238882"/>
    </source>
</evidence>
<dbReference type="EMBL" id="MSCN01000001">
    <property type="protein sequence ID" value="PQJ80443.1"/>
    <property type="molecule type" value="Genomic_DNA"/>
</dbReference>
<dbReference type="Gene3D" id="2.40.160.20">
    <property type="match status" value="1"/>
</dbReference>
<protein>
    <recommendedName>
        <fullName evidence="3">Outer membrane protein beta-barrel domain-containing protein</fullName>
    </recommendedName>
</protein>